<name>A0A212LVN5_9FIRM</name>
<dbReference type="AlphaFoldDB" id="A0A212LVN5"/>
<proteinExistence type="predicted"/>
<gene>
    <name evidence="1" type="ORF">KL86SPO_40168</name>
</gene>
<evidence type="ECO:0000313" key="1">
    <source>
        <dbReference type="EMBL" id="SCM81684.1"/>
    </source>
</evidence>
<organism evidence="1">
    <name type="scientific">uncultured Sporomusa sp</name>
    <dbReference type="NCBI Taxonomy" id="307249"/>
    <lineage>
        <taxon>Bacteria</taxon>
        <taxon>Bacillati</taxon>
        <taxon>Bacillota</taxon>
        <taxon>Negativicutes</taxon>
        <taxon>Selenomonadales</taxon>
        <taxon>Sporomusaceae</taxon>
        <taxon>Sporomusa</taxon>
        <taxon>environmental samples</taxon>
    </lineage>
</organism>
<dbReference type="EMBL" id="FMJE01000004">
    <property type="protein sequence ID" value="SCM81684.1"/>
    <property type="molecule type" value="Genomic_DNA"/>
</dbReference>
<protein>
    <submittedName>
        <fullName evidence="1">Uncharacterized protein</fullName>
    </submittedName>
</protein>
<sequence length="59" mass="6884">MPDNLIGAKGCGVQFRKSYPAHDKIVENKTRWPFVSRKMTRFLMEMSKNSEGKDAFFQE</sequence>
<reference evidence="1" key="1">
    <citation type="submission" date="2016-08" db="EMBL/GenBank/DDBJ databases">
        <authorList>
            <person name="Seilhamer J.J."/>
        </authorList>
    </citation>
    <scope>NUCLEOTIDE SEQUENCE</scope>
    <source>
        <strain evidence="1">86</strain>
    </source>
</reference>
<accession>A0A212LVN5</accession>